<evidence type="ECO:0000313" key="11">
    <source>
        <dbReference type="Proteomes" id="UP000051236"/>
    </source>
</evidence>
<comment type="function">
    <text evidence="9">Transmembrane (T) component of an energy-coupling factor (ECF) ABC-transporter complex. Unlike classic ABC transporters this ECF transporter provides the energy necessary to transport a number of different substrates.</text>
</comment>
<dbReference type="PATRIC" id="fig|1423734.3.peg.463"/>
<comment type="subcellular location">
    <subcellularLocation>
        <location evidence="1 9">Cell membrane</location>
        <topology evidence="1 9">Multi-pass membrane protein</topology>
    </subcellularLocation>
</comment>
<evidence type="ECO:0000256" key="6">
    <source>
        <dbReference type="ARBA" id="ARBA00022692"/>
    </source>
</evidence>
<dbReference type="eggNOG" id="COG0619">
    <property type="taxonomic scope" value="Bacteria"/>
</dbReference>
<feature type="transmembrane region" description="Helical" evidence="9">
    <location>
        <begin position="69"/>
        <end position="86"/>
    </location>
</feature>
<keyword evidence="5 9" id="KW-1003">Cell membrane</keyword>
<evidence type="ECO:0000256" key="9">
    <source>
        <dbReference type="HAMAP-Rule" id="MF_01461"/>
    </source>
</evidence>
<name>A0A0R1Y024_9LACO</name>
<evidence type="ECO:0000256" key="5">
    <source>
        <dbReference type="ARBA" id="ARBA00022475"/>
    </source>
</evidence>
<dbReference type="EMBL" id="AZGA01000070">
    <property type="protein sequence ID" value="KRM32595.1"/>
    <property type="molecule type" value="Genomic_DNA"/>
</dbReference>
<evidence type="ECO:0000256" key="2">
    <source>
        <dbReference type="ARBA" id="ARBA00005660"/>
    </source>
</evidence>
<comment type="subunit">
    <text evidence="9">Forms a stable energy-coupling factor (ECF) transporter complex composed of 2 membrane-embedded substrate-binding proteins (S component), 2 ATP-binding proteins (A component) and 2 transmembrane proteins (T component).</text>
</comment>
<dbReference type="InterPro" id="IPR003339">
    <property type="entry name" value="ABC/ECF_trnsptr_transmembrane"/>
</dbReference>
<keyword evidence="11" id="KW-1185">Reference proteome</keyword>
<evidence type="ECO:0000256" key="8">
    <source>
        <dbReference type="ARBA" id="ARBA00023136"/>
    </source>
</evidence>
<comment type="caution">
    <text evidence="9">Lacks conserved residue(s) required for the propagation of feature annotation.</text>
</comment>
<accession>A0A0R1Y024</accession>
<keyword evidence="7 9" id="KW-1133">Transmembrane helix</keyword>
<evidence type="ECO:0000313" key="10">
    <source>
        <dbReference type="EMBL" id="KRM32595.1"/>
    </source>
</evidence>
<evidence type="ECO:0000256" key="1">
    <source>
        <dbReference type="ARBA" id="ARBA00004651"/>
    </source>
</evidence>
<dbReference type="Pfam" id="PF02361">
    <property type="entry name" value="CbiQ"/>
    <property type="match status" value="1"/>
</dbReference>
<gene>
    <name evidence="9" type="primary">ecfT</name>
    <name evidence="10" type="ORF">FC83_GL000462</name>
</gene>
<dbReference type="HAMAP" id="MF_01461">
    <property type="entry name" value="EcfT"/>
    <property type="match status" value="1"/>
</dbReference>
<dbReference type="GO" id="GO:0005886">
    <property type="term" value="C:plasma membrane"/>
    <property type="evidence" value="ECO:0007669"/>
    <property type="project" value="UniProtKB-SubCell"/>
</dbReference>
<protein>
    <recommendedName>
        <fullName evidence="3 9">Energy-coupling factor transporter transmembrane protein EcfT</fullName>
        <shortName evidence="9">ECF transporter T component EcfT</shortName>
    </recommendedName>
</protein>
<comment type="caution">
    <text evidence="10">The sequence shown here is derived from an EMBL/GenBank/DDBJ whole genome shotgun (WGS) entry which is preliminary data.</text>
</comment>
<dbReference type="GO" id="GO:0022857">
    <property type="term" value="F:transmembrane transporter activity"/>
    <property type="evidence" value="ECO:0007669"/>
    <property type="project" value="UniProtKB-UniRule"/>
</dbReference>
<evidence type="ECO:0000256" key="7">
    <source>
        <dbReference type="ARBA" id="ARBA00022989"/>
    </source>
</evidence>
<sequence>MDKLILGRFVPGDTWIHHMDPRSKILISFYFIAIIFLANNVASYALMIAFTLGVIFLSGVDQKFFFRGVRPLFFLILITVLFQLFLTRGGHVYWQFGPFALSQYGIISSIYVFLRFMMIILMSTLLTLTTAPLMIADGIEALLNPLKKLHLPIDQLALMISLALRFVPTLMDETMAIMNAQRARGVDFGDGGLMKRVKAMVPVLIPLFVNTFSRAGDLAIAMESRGYNGETERTRYRVLQWHAVDTIAIIVMVVLTAALIFARN</sequence>
<organism evidence="10 11">
    <name type="scientific">Agrilactobacillus composti DSM 18527 = JCM 14202</name>
    <dbReference type="NCBI Taxonomy" id="1423734"/>
    <lineage>
        <taxon>Bacteria</taxon>
        <taxon>Bacillati</taxon>
        <taxon>Bacillota</taxon>
        <taxon>Bacilli</taxon>
        <taxon>Lactobacillales</taxon>
        <taxon>Lactobacillaceae</taxon>
        <taxon>Agrilactobacillus</taxon>
    </lineage>
</organism>
<dbReference type="InterPro" id="IPR024919">
    <property type="entry name" value="EcfT"/>
</dbReference>
<keyword evidence="8 9" id="KW-0472">Membrane</keyword>
<dbReference type="AlphaFoldDB" id="A0A0R1Y024"/>
<keyword evidence="6 9" id="KW-0812">Transmembrane</keyword>
<dbReference type="CDD" id="cd16914">
    <property type="entry name" value="EcfT"/>
    <property type="match status" value="1"/>
</dbReference>
<dbReference type="PANTHER" id="PTHR33514">
    <property type="entry name" value="PROTEIN ABCI12, CHLOROPLASTIC"/>
    <property type="match status" value="1"/>
</dbReference>
<dbReference type="STRING" id="1423734.FC83_GL000462"/>
<comment type="similarity">
    <text evidence="2 9">Belongs to the energy-coupling factor EcfT family.</text>
</comment>
<feature type="transmembrane region" description="Helical" evidence="9">
    <location>
        <begin position="29"/>
        <end position="57"/>
    </location>
</feature>
<keyword evidence="4 9" id="KW-0813">Transport</keyword>
<dbReference type="PANTHER" id="PTHR33514:SF13">
    <property type="entry name" value="PROTEIN ABCI12, CHLOROPLASTIC"/>
    <property type="match status" value="1"/>
</dbReference>
<dbReference type="Proteomes" id="UP000051236">
    <property type="component" value="Unassembled WGS sequence"/>
</dbReference>
<evidence type="ECO:0000256" key="4">
    <source>
        <dbReference type="ARBA" id="ARBA00022448"/>
    </source>
</evidence>
<evidence type="ECO:0000256" key="3">
    <source>
        <dbReference type="ARBA" id="ARBA00014042"/>
    </source>
</evidence>
<proteinExistence type="inferred from homology"/>
<reference evidence="10 11" key="1">
    <citation type="journal article" date="2015" name="Genome Announc.">
        <title>Expanding the biotechnology potential of lactobacilli through comparative genomics of 213 strains and associated genera.</title>
        <authorList>
            <person name="Sun Z."/>
            <person name="Harris H.M."/>
            <person name="McCann A."/>
            <person name="Guo C."/>
            <person name="Argimon S."/>
            <person name="Zhang W."/>
            <person name="Yang X."/>
            <person name="Jeffery I.B."/>
            <person name="Cooney J.C."/>
            <person name="Kagawa T.F."/>
            <person name="Liu W."/>
            <person name="Song Y."/>
            <person name="Salvetti E."/>
            <person name="Wrobel A."/>
            <person name="Rasinkangas P."/>
            <person name="Parkhill J."/>
            <person name="Rea M.C."/>
            <person name="O'Sullivan O."/>
            <person name="Ritari J."/>
            <person name="Douillard F.P."/>
            <person name="Paul Ross R."/>
            <person name="Yang R."/>
            <person name="Briner A.E."/>
            <person name="Felis G.E."/>
            <person name="de Vos W.M."/>
            <person name="Barrangou R."/>
            <person name="Klaenhammer T.R."/>
            <person name="Caufield P.W."/>
            <person name="Cui Y."/>
            <person name="Zhang H."/>
            <person name="O'Toole P.W."/>
        </authorList>
    </citation>
    <scope>NUCLEOTIDE SEQUENCE [LARGE SCALE GENOMIC DNA]</scope>
    <source>
        <strain evidence="10 11">DSM 18527</strain>
    </source>
</reference>
<dbReference type="RefSeq" id="WP_057002820.1">
    <property type="nucleotide sequence ID" value="NZ_AZGA01000070.1"/>
</dbReference>
<feature type="transmembrane region" description="Helical" evidence="9">
    <location>
        <begin position="241"/>
        <end position="262"/>
    </location>
</feature>